<protein>
    <submittedName>
        <fullName evidence="2">Protein of unassigned function</fullName>
    </submittedName>
</protein>
<organism evidence="2 3">
    <name type="scientific">Methylobacterium oryzae CBMB20</name>
    <dbReference type="NCBI Taxonomy" id="693986"/>
    <lineage>
        <taxon>Bacteria</taxon>
        <taxon>Pseudomonadati</taxon>
        <taxon>Pseudomonadota</taxon>
        <taxon>Alphaproteobacteria</taxon>
        <taxon>Hyphomicrobiales</taxon>
        <taxon>Methylobacteriaceae</taxon>
        <taxon>Methylobacterium</taxon>
    </lineage>
</organism>
<evidence type="ECO:0000313" key="2">
    <source>
        <dbReference type="EMBL" id="AIQ91779.1"/>
    </source>
</evidence>
<reference evidence="2 3" key="1">
    <citation type="journal article" date="2014" name="PLoS ONE">
        <title>Genome Information of Methylobacterium oryzae, a Plant-Probiotic Methylotroph in the Phyllosphere.</title>
        <authorList>
            <person name="Kwak M.J."/>
            <person name="Jeong H."/>
            <person name="Madhaiyan M."/>
            <person name="Lee Y."/>
            <person name="Sa T.M."/>
            <person name="Oh T.K."/>
            <person name="Kim J.F."/>
        </authorList>
    </citation>
    <scope>NUCLEOTIDE SEQUENCE [LARGE SCALE GENOMIC DNA]</scope>
    <source>
        <strain evidence="2 3">CBMB20</strain>
    </source>
</reference>
<evidence type="ECO:0000313" key="3">
    <source>
        <dbReference type="Proteomes" id="UP000029492"/>
    </source>
</evidence>
<evidence type="ECO:0000256" key="1">
    <source>
        <dbReference type="SAM" id="MobiDB-lite"/>
    </source>
</evidence>
<dbReference type="KEGG" id="mor:MOC_4024"/>
<dbReference type="Proteomes" id="UP000029492">
    <property type="component" value="Chromosome"/>
</dbReference>
<dbReference type="STRING" id="693986.MOC_4024"/>
<dbReference type="AlphaFoldDB" id="A0A089QB11"/>
<proteinExistence type="predicted"/>
<feature type="compositionally biased region" description="Polar residues" evidence="1">
    <location>
        <begin position="1"/>
        <end position="10"/>
    </location>
</feature>
<name>A0A089QB11_9HYPH</name>
<sequence>MRSIAGTNRDLTPIPGGAAGLVRVSQTSPLTGRRSARR</sequence>
<keyword evidence="3" id="KW-1185">Reference proteome</keyword>
<dbReference type="EMBL" id="CP003811">
    <property type="protein sequence ID" value="AIQ91779.1"/>
    <property type="molecule type" value="Genomic_DNA"/>
</dbReference>
<feature type="region of interest" description="Disordered" evidence="1">
    <location>
        <begin position="1"/>
        <end position="38"/>
    </location>
</feature>
<gene>
    <name evidence="2" type="ORF">MOC_4024</name>
</gene>
<accession>A0A089QB11</accession>
<dbReference type="HOGENOM" id="CLU_3330051_0_0_5"/>